<reference evidence="1" key="1">
    <citation type="journal article" date="2005" name="Environ. Microbiol.">
        <title>Genetic and functional properties of uncultivated thermophilic crenarchaeotes from a subsurface gold mine as revealed by analysis of genome fragments.</title>
        <authorList>
            <person name="Nunoura T."/>
            <person name="Hirayama H."/>
            <person name="Takami H."/>
            <person name="Oida H."/>
            <person name="Nishi S."/>
            <person name="Shimamura S."/>
            <person name="Suzuki Y."/>
            <person name="Inagaki F."/>
            <person name="Takai K."/>
            <person name="Nealson K.H."/>
            <person name="Horikoshi K."/>
        </authorList>
    </citation>
    <scope>NUCLEOTIDE SEQUENCE</scope>
</reference>
<gene>
    <name evidence="1" type="ORF">HGMM_F52A12C27</name>
</gene>
<proteinExistence type="predicted"/>
<dbReference type="EMBL" id="AP011782">
    <property type="protein sequence ID" value="BAL57707.1"/>
    <property type="molecule type" value="Genomic_DNA"/>
</dbReference>
<organism evidence="1">
    <name type="scientific">uncultured Acetothermia bacterium</name>
    <dbReference type="NCBI Taxonomy" id="236499"/>
    <lineage>
        <taxon>Bacteria</taxon>
        <taxon>Candidatus Bipolaricaulota</taxon>
        <taxon>environmental samples</taxon>
    </lineage>
</organism>
<reference evidence="1" key="2">
    <citation type="journal article" date="2012" name="PLoS ONE">
        <title>A Deeply Branching Thermophilic Bacterium with an Ancient Acetyl-CoA Pathway Dominates a Subsurface Ecosystem.</title>
        <authorList>
            <person name="Takami H."/>
            <person name="Noguchi H."/>
            <person name="Takaki Y."/>
            <person name="Uchiyama I."/>
            <person name="Toyoda A."/>
            <person name="Nishi S."/>
            <person name="Chee G.-J."/>
            <person name="Arai W."/>
            <person name="Nunoura T."/>
            <person name="Itoh T."/>
            <person name="Hattori M."/>
            <person name="Takai K."/>
        </authorList>
    </citation>
    <scope>NUCLEOTIDE SEQUENCE</scope>
</reference>
<dbReference type="AlphaFoldDB" id="H5SNH1"/>
<name>H5SNH1_9BACT</name>
<accession>H5SNH1</accession>
<sequence length="65" mass="6898">MKSPDGKGHIPTVVEVLGFMQDWGATTMGGSVEAGEGPEGELGECIGRDVLNGELRPFPRRPLAF</sequence>
<protein>
    <submittedName>
        <fullName evidence="1">Uncharacterized protein</fullName>
    </submittedName>
</protein>
<evidence type="ECO:0000313" key="1">
    <source>
        <dbReference type="EMBL" id="BAL57707.1"/>
    </source>
</evidence>